<sequence length="100" mass="12118">MAQLCIFCKFLLKFQIHLRKFHTNKLVFFQIYSQNKLMIRLQKTQGRKLEKIQQKKLLNLKKFLSLKIFAYIILGKNYLILPKNKKPKMLQEKKCTDMLI</sequence>
<reference evidence="1 2" key="1">
    <citation type="submission" date="2011-07" db="EMBL/GenBank/DDBJ databases">
        <authorList>
            <person name="Coyne R."/>
            <person name="Brami D."/>
            <person name="Johnson J."/>
            <person name="Hostetler J."/>
            <person name="Hannick L."/>
            <person name="Clark T."/>
            <person name="Cassidy-Hanley D."/>
            <person name="Inman J."/>
        </authorList>
    </citation>
    <scope>NUCLEOTIDE SEQUENCE [LARGE SCALE GENOMIC DNA]</scope>
    <source>
        <strain evidence="1 2">G5</strain>
    </source>
</reference>
<accession>G0QMP8</accession>
<dbReference type="Proteomes" id="UP000008983">
    <property type="component" value="Unassembled WGS sequence"/>
</dbReference>
<name>G0QMP8_ICHMU</name>
<organism evidence="1 2">
    <name type="scientific">Ichthyophthirius multifiliis</name>
    <name type="common">White spot disease agent</name>
    <name type="synonym">Ich</name>
    <dbReference type="NCBI Taxonomy" id="5932"/>
    <lineage>
        <taxon>Eukaryota</taxon>
        <taxon>Sar</taxon>
        <taxon>Alveolata</taxon>
        <taxon>Ciliophora</taxon>
        <taxon>Intramacronucleata</taxon>
        <taxon>Oligohymenophorea</taxon>
        <taxon>Hymenostomatida</taxon>
        <taxon>Ophryoglenina</taxon>
        <taxon>Ichthyophthirius</taxon>
    </lineage>
</organism>
<evidence type="ECO:0000313" key="2">
    <source>
        <dbReference type="Proteomes" id="UP000008983"/>
    </source>
</evidence>
<gene>
    <name evidence="1" type="ORF">IMG5_051010</name>
</gene>
<proteinExistence type="predicted"/>
<dbReference type="InParanoid" id="G0QMP8"/>
<evidence type="ECO:0000313" key="1">
    <source>
        <dbReference type="EMBL" id="EGR33504.1"/>
    </source>
</evidence>
<dbReference type="GeneID" id="14909691"/>
<keyword evidence="2" id="KW-1185">Reference proteome</keyword>
<dbReference type="EMBL" id="GL983435">
    <property type="protein sequence ID" value="EGR33504.1"/>
    <property type="molecule type" value="Genomic_DNA"/>
</dbReference>
<protein>
    <submittedName>
        <fullName evidence="1">Uncharacterized protein</fullName>
    </submittedName>
</protein>
<dbReference type="RefSeq" id="XP_004037490.1">
    <property type="nucleotide sequence ID" value="XM_004037442.1"/>
</dbReference>
<dbReference type="AlphaFoldDB" id="G0QMP8"/>